<dbReference type="AlphaFoldDB" id="A0A9D3BN00"/>
<dbReference type="Proteomes" id="UP000822369">
    <property type="component" value="Chromosome 10"/>
</dbReference>
<organism evidence="10 11">
    <name type="scientific">Nothobranchius furzeri</name>
    <name type="common">Turquoise killifish</name>
    <dbReference type="NCBI Taxonomy" id="105023"/>
    <lineage>
        <taxon>Eukaryota</taxon>
        <taxon>Metazoa</taxon>
        <taxon>Chordata</taxon>
        <taxon>Craniata</taxon>
        <taxon>Vertebrata</taxon>
        <taxon>Euteleostomi</taxon>
        <taxon>Actinopterygii</taxon>
        <taxon>Neopterygii</taxon>
        <taxon>Teleostei</taxon>
        <taxon>Neoteleostei</taxon>
        <taxon>Acanthomorphata</taxon>
        <taxon>Ovalentaria</taxon>
        <taxon>Atherinomorphae</taxon>
        <taxon>Cyprinodontiformes</taxon>
        <taxon>Nothobranchiidae</taxon>
        <taxon>Nothobranchius</taxon>
    </lineage>
</organism>
<keyword evidence="4" id="KW-0391">Immunity</keyword>
<evidence type="ECO:0000256" key="3">
    <source>
        <dbReference type="ARBA" id="ARBA00022729"/>
    </source>
</evidence>
<keyword evidence="8" id="KW-0812">Transmembrane</keyword>
<keyword evidence="5 8" id="KW-0472">Membrane</keyword>
<keyword evidence="6" id="KW-1015">Disulfide bond</keyword>
<dbReference type="SMART" id="SM00409">
    <property type="entry name" value="IG"/>
    <property type="match status" value="1"/>
</dbReference>
<dbReference type="PANTHER" id="PTHR19433:SF111">
    <property type="entry name" value="T CELL RECEPTOR ALPHA VARIABLE 4"/>
    <property type="match status" value="1"/>
</dbReference>
<sequence length="247" mass="28262">MDGRRILVVLLGVVSCSPNSPELEVIIRSGDNVTLYCDCKVDRGVYIVWYRNCSDRNHSSLVLHVNSYTWENRIPNFKFQKNFSSDSYDLVILNATISDEGLYYCGTETSNVEKTKDKNIIYKNIYTYGNITQRVRVYSSEPDSVFNETQQDCSLCWKLLYFLCPAVSVVSIFLALVLAHLVCPKIAREAQDAERSQYSVRQTHEAQDEDVCYAALEIRSASQKLKRKRTTQSSDFSVYSDINTPHV</sequence>
<dbReference type="OrthoDB" id="10010359at2759"/>
<dbReference type="EMBL" id="JAAVVJ010000010">
    <property type="protein sequence ID" value="KAF7214526.1"/>
    <property type="molecule type" value="Genomic_DNA"/>
</dbReference>
<name>A0A9D3BN00_NOTFU</name>
<comment type="subcellular location">
    <subcellularLocation>
        <location evidence="1">Cell membrane</location>
    </subcellularLocation>
</comment>
<evidence type="ECO:0000256" key="2">
    <source>
        <dbReference type="ARBA" id="ARBA00022475"/>
    </source>
</evidence>
<evidence type="ECO:0000259" key="9">
    <source>
        <dbReference type="PROSITE" id="PS50835"/>
    </source>
</evidence>
<reference evidence="10" key="1">
    <citation type="submission" date="2020-03" db="EMBL/GenBank/DDBJ databases">
        <title>Intra-Species Differences in Population Size shape Life History and Genome Evolution.</title>
        <authorList>
            <person name="Willemsen D."/>
            <person name="Cui R."/>
            <person name="Valenzano D.R."/>
        </authorList>
    </citation>
    <scope>NUCLEOTIDE SEQUENCE</scope>
    <source>
        <strain evidence="10">GRZ</strain>
        <tissue evidence="10">Whole</tissue>
    </source>
</reference>
<keyword evidence="2" id="KW-1003">Cell membrane</keyword>
<protein>
    <submittedName>
        <fullName evidence="10">LOC107374342-like protein</fullName>
    </submittedName>
</protein>
<dbReference type="SUPFAM" id="SSF48726">
    <property type="entry name" value="Immunoglobulin"/>
    <property type="match status" value="1"/>
</dbReference>
<dbReference type="PROSITE" id="PS50835">
    <property type="entry name" value="IG_LIKE"/>
    <property type="match status" value="1"/>
</dbReference>
<evidence type="ECO:0000313" key="10">
    <source>
        <dbReference type="EMBL" id="KAF7214526.1"/>
    </source>
</evidence>
<dbReference type="InterPro" id="IPR052051">
    <property type="entry name" value="TCR_complex_component"/>
</dbReference>
<gene>
    <name evidence="10" type="ORF">G4P62_020097</name>
</gene>
<dbReference type="PROSITE" id="PS51257">
    <property type="entry name" value="PROKAR_LIPOPROTEIN"/>
    <property type="match status" value="1"/>
</dbReference>
<accession>A0A9D3BN00</accession>
<evidence type="ECO:0000256" key="4">
    <source>
        <dbReference type="ARBA" id="ARBA00022859"/>
    </source>
</evidence>
<feature type="transmembrane region" description="Helical" evidence="8">
    <location>
        <begin position="159"/>
        <end position="182"/>
    </location>
</feature>
<dbReference type="GO" id="GO:0009617">
    <property type="term" value="P:response to bacterium"/>
    <property type="evidence" value="ECO:0007669"/>
    <property type="project" value="TreeGrafter"/>
</dbReference>
<dbReference type="InterPro" id="IPR013783">
    <property type="entry name" value="Ig-like_fold"/>
</dbReference>
<evidence type="ECO:0000256" key="1">
    <source>
        <dbReference type="ARBA" id="ARBA00004236"/>
    </source>
</evidence>
<dbReference type="OMA" id="THEAQDE"/>
<keyword evidence="7" id="KW-0325">Glycoprotein</keyword>
<dbReference type="InterPro" id="IPR013106">
    <property type="entry name" value="Ig_V-set"/>
</dbReference>
<proteinExistence type="predicted"/>
<comment type="caution">
    <text evidence="10">The sequence shown here is derived from an EMBL/GenBank/DDBJ whole genome shotgun (WGS) entry which is preliminary data.</text>
</comment>
<evidence type="ECO:0000313" key="11">
    <source>
        <dbReference type="Proteomes" id="UP000822369"/>
    </source>
</evidence>
<evidence type="ECO:0000256" key="7">
    <source>
        <dbReference type="ARBA" id="ARBA00023180"/>
    </source>
</evidence>
<dbReference type="PANTHER" id="PTHR19433">
    <property type="entry name" value="T-CELL RECEPTOR ALPHA CHAIN V REGION-RELATED"/>
    <property type="match status" value="1"/>
</dbReference>
<dbReference type="Gene3D" id="2.60.40.10">
    <property type="entry name" value="Immunoglobulins"/>
    <property type="match status" value="1"/>
</dbReference>
<dbReference type="GO" id="GO:0002376">
    <property type="term" value="P:immune system process"/>
    <property type="evidence" value="ECO:0007669"/>
    <property type="project" value="UniProtKB-KW"/>
</dbReference>
<dbReference type="InterPro" id="IPR003599">
    <property type="entry name" value="Ig_sub"/>
</dbReference>
<dbReference type="KEGG" id="nfu:107374342"/>
<feature type="domain" description="Ig-like" evidence="9">
    <location>
        <begin position="18"/>
        <end position="121"/>
    </location>
</feature>
<evidence type="ECO:0000256" key="6">
    <source>
        <dbReference type="ARBA" id="ARBA00023157"/>
    </source>
</evidence>
<dbReference type="InterPro" id="IPR007110">
    <property type="entry name" value="Ig-like_dom"/>
</dbReference>
<dbReference type="Pfam" id="PF07686">
    <property type="entry name" value="V-set"/>
    <property type="match status" value="1"/>
</dbReference>
<keyword evidence="3" id="KW-0732">Signal</keyword>
<dbReference type="GO" id="GO:0005886">
    <property type="term" value="C:plasma membrane"/>
    <property type="evidence" value="ECO:0007669"/>
    <property type="project" value="UniProtKB-SubCell"/>
</dbReference>
<dbReference type="InterPro" id="IPR036179">
    <property type="entry name" value="Ig-like_dom_sf"/>
</dbReference>
<evidence type="ECO:0000256" key="8">
    <source>
        <dbReference type="SAM" id="Phobius"/>
    </source>
</evidence>
<evidence type="ECO:0000256" key="5">
    <source>
        <dbReference type="ARBA" id="ARBA00023136"/>
    </source>
</evidence>
<keyword evidence="8" id="KW-1133">Transmembrane helix</keyword>